<dbReference type="InterPro" id="IPR001466">
    <property type="entry name" value="Beta-lactam-related"/>
</dbReference>
<name>A0A1Q9GLK7_9GAMM</name>
<organism evidence="2 3">
    <name type="scientific">Photobacterium proteolyticum</name>
    <dbReference type="NCBI Taxonomy" id="1903952"/>
    <lineage>
        <taxon>Bacteria</taxon>
        <taxon>Pseudomonadati</taxon>
        <taxon>Pseudomonadota</taxon>
        <taxon>Gammaproteobacteria</taxon>
        <taxon>Vibrionales</taxon>
        <taxon>Vibrionaceae</taxon>
        <taxon>Photobacterium</taxon>
    </lineage>
</organism>
<reference evidence="2 3" key="1">
    <citation type="submission" date="2016-09" db="EMBL/GenBank/DDBJ databases">
        <title>Photobacterium proteolyticum sp. nov. a protease producing bacterium isolated from ocean sediments of Laizhou Bay.</title>
        <authorList>
            <person name="Li Y."/>
        </authorList>
    </citation>
    <scope>NUCLEOTIDE SEQUENCE [LARGE SCALE GENOMIC DNA]</scope>
    <source>
        <strain evidence="2 3">13-12</strain>
    </source>
</reference>
<dbReference type="STRING" id="1903952.BIT28_22615"/>
<evidence type="ECO:0000259" key="1">
    <source>
        <dbReference type="Pfam" id="PF00144"/>
    </source>
</evidence>
<sequence>MKKVFGKGCLILFFICSTIAFIYKTELQQLYHTVRLFDQDVIVENFSNMKRLAPTKTVAASGMVDKLGHSPSPLPQHFAYNDKSVDMQNWIQRSSTTALVVLKGDSITFEEYYQDTNEFDLRISWSMAKSFLSAIFGIAIEEGHISDLNQPVTDYVPSLIGSGYDGVSIKNVLQMSSGIYFNEDYGDFFSDINRMGRLMALGGSFDEFAASLTRSREQGTYLSYVSMDTHVIGMVLRAATGKPIEEYFNDKLWSKLHTEREAIFITDSTGEPMVLGGLNLISRDYLRMGKLYRDHGQLNNQQIIPSQWIEQSITPDAPHLMPGKRENSNTHWGYGYQWWIPENVNQEFLAIGIYGQYIYINRLADVVIVKNSADLTFMNNSYESMDYSLAAFRAIAHSLSGNVITQAE</sequence>
<protein>
    <submittedName>
        <fullName evidence="2">Serine hydrolase</fullName>
    </submittedName>
</protein>
<dbReference type="Gene3D" id="3.40.710.10">
    <property type="entry name" value="DD-peptidase/beta-lactamase superfamily"/>
    <property type="match status" value="1"/>
</dbReference>
<dbReference type="Proteomes" id="UP000186905">
    <property type="component" value="Unassembled WGS sequence"/>
</dbReference>
<dbReference type="SUPFAM" id="SSF56601">
    <property type="entry name" value="beta-lactamase/transpeptidase-like"/>
    <property type="match status" value="1"/>
</dbReference>
<dbReference type="Pfam" id="PF00144">
    <property type="entry name" value="Beta-lactamase"/>
    <property type="match status" value="1"/>
</dbReference>
<keyword evidence="2" id="KW-0378">Hydrolase</keyword>
<dbReference type="GO" id="GO:0016787">
    <property type="term" value="F:hydrolase activity"/>
    <property type="evidence" value="ECO:0007669"/>
    <property type="project" value="UniProtKB-KW"/>
</dbReference>
<dbReference type="AlphaFoldDB" id="A0A1Q9GLK7"/>
<dbReference type="OrthoDB" id="9814204at2"/>
<proteinExistence type="predicted"/>
<dbReference type="RefSeq" id="WP_075764393.1">
    <property type="nucleotide sequence ID" value="NZ_MJIL01000075.1"/>
</dbReference>
<dbReference type="PANTHER" id="PTHR43283:SF14">
    <property type="entry name" value="BLL8153 PROTEIN"/>
    <property type="match status" value="1"/>
</dbReference>
<evidence type="ECO:0000313" key="3">
    <source>
        <dbReference type="Proteomes" id="UP000186905"/>
    </source>
</evidence>
<dbReference type="PANTHER" id="PTHR43283">
    <property type="entry name" value="BETA-LACTAMASE-RELATED"/>
    <property type="match status" value="1"/>
</dbReference>
<evidence type="ECO:0000313" key="2">
    <source>
        <dbReference type="EMBL" id="OLQ75433.1"/>
    </source>
</evidence>
<keyword evidence="3" id="KW-1185">Reference proteome</keyword>
<dbReference type="InterPro" id="IPR012338">
    <property type="entry name" value="Beta-lactam/transpept-like"/>
</dbReference>
<comment type="caution">
    <text evidence="2">The sequence shown here is derived from an EMBL/GenBank/DDBJ whole genome shotgun (WGS) entry which is preliminary data.</text>
</comment>
<accession>A0A1Q9GLK7</accession>
<dbReference type="EMBL" id="MJIL01000075">
    <property type="protein sequence ID" value="OLQ75433.1"/>
    <property type="molecule type" value="Genomic_DNA"/>
</dbReference>
<feature type="domain" description="Beta-lactamase-related" evidence="1">
    <location>
        <begin position="97"/>
        <end position="370"/>
    </location>
</feature>
<dbReference type="InterPro" id="IPR050789">
    <property type="entry name" value="Diverse_Enzym_Activities"/>
</dbReference>
<gene>
    <name evidence="2" type="ORF">BIT28_22615</name>
</gene>